<name>A0A084JA77_9CLOT</name>
<dbReference type="STRING" id="318464.IO99_12035"/>
<dbReference type="AlphaFoldDB" id="A0A084JA77"/>
<reference evidence="1 3" key="1">
    <citation type="submission" date="2014-07" db="EMBL/GenBank/DDBJ databases">
        <title>Draft genome of Clostridium sulfidigenes 113A isolated from sediments associated with methane hydrate from Krishna Godavari basin.</title>
        <authorList>
            <person name="Honkalas V.S."/>
            <person name="Dabir A.P."/>
            <person name="Arora P."/>
            <person name="Dhakephalkar P.K."/>
        </authorList>
    </citation>
    <scope>NUCLEOTIDE SEQUENCE [LARGE SCALE GENOMIC DNA]</scope>
    <source>
        <strain evidence="1 3">113A</strain>
    </source>
</reference>
<dbReference type="Pfam" id="PF01257">
    <property type="entry name" value="2Fe-2S_thioredx"/>
    <property type="match status" value="1"/>
</dbReference>
<dbReference type="Proteomes" id="UP000028542">
    <property type="component" value="Unassembled WGS sequence"/>
</dbReference>
<proteinExistence type="predicted"/>
<keyword evidence="3" id="KW-1185">Reference proteome</keyword>
<sequence>MVNLSVCIGSACHVKGSYNVINAFQQSIEEYNLSDKVDLKAVFCLGHCSDAVSVKIDDGEVFSVSGLTAKSFFKKEVLPRVK</sequence>
<dbReference type="Proteomes" id="UP000768462">
    <property type="component" value="Unassembled WGS sequence"/>
</dbReference>
<evidence type="ECO:0000313" key="2">
    <source>
        <dbReference type="EMBL" id="MBE6059019.1"/>
    </source>
</evidence>
<evidence type="ECO:0000313" key="3">
    <source>
        <dbReference type="Proteomes" id="UP000028542"/>
    </source>
</evidence>
<dbReference type="RefSeq" id="WP_035133546.1">
    <property type="nucleotide sequence ID" value="NZ_JBQHQR010000006.1"/>
</dbReference>
<organism evidence="1 3">
    <name type="scientific">Clostridium sulfidigenes</name>
    <dbReference type="NCBI Taxonomy" id="318464"/>
    <lineage>
        <taxon>Bacteria</taxon>
        <taxon>Bacillati</taxon>
        <taxon>Bacillota</taxon>
        <taxon>Clostridia</taxon>
        <taxon>Eubacteriales</taxon>
        <taxon>Clostridiaceae</taxon>
        <taxon>Clostridium</taxon>
    </lineage>
</organism>
<comment type="caution">
    <text evidence="1">The sequence shown here is derived from an EMBL/GenBank/DDBJ whole genome shotgun (WGS) entry which is preliminary data.</text>
</comment>
<gene>
    <name evidence="2" type="ORF">E7215_02420</name>
    <name evidence="1" type="ORF">IO99_12035</name>
</gene>
<dbReference type="EMBL" id="JPMD01000028">
    <property type="protein sequence ID" value="KEZ85861.1"/>
    <property type="molecule type" value="Genomic_DNA"/>
</dbReference>
<dbReference type="InterPro" id="IPR036249">
    <property type="entry name" value="Thioredoxin-like_sf"/>
</dbReference>
<evidence type="ECO:0000313" key="1">
    <source>
        <dbReference type="EMBL" id="KEZ85861.1"/>
    </source>
</evidence>
<dbReference type="CDD" id="cd02980">
    <property type="entry name" value="TRX_Fd_family"/>
    <property type="match status" value="1"/>
</dbReference>
<accession>A0A084JA77</accession>
<dbReference type="eggNOG" id="COG1905">
    <property type="taxonomic scope" value="Bacteria"/>
</dbReference>
<dbReference type="EMBL" id="SVCM01000027">
    <property type="protein sequence ID" value="MBE6059019.1"/>
    <property type="molecule type" value="Genomic_DNA"/>
</dbReference>
<reference evidence="2" key="2">
    <citation type="submission" date="2019-04" db="EMBL/GenBank/DDBJ databases">
        <title>Evolution of Biomass-Degrading Anaerobic Consortia Revealed by Metagenomics.</title>
        <authorList>
            <person name="Peng X."/>
        </authorList>
    </citation>
    <scope>NUCLEOTIDE SEQUENCE</scope>
    <source>
        <strain evidence="2">SIG254</strain>
    </source>
</reference>
<dbReference type="Gene3D" id="3.40.30.10">
    <property type="entry name" value="Glutaredoxin"/>
    <property type="match status" value="1"/>
</dbReference>
<dbReference type="SUPFAM" id="SSF52833">
    <property type="entry name" value="Thioredoxin-like"/>
    <property type="match status" value="1"/>
</dbReference>
<protein>
    <submittedName>
        <fullName evidence="2">(2Fe-2S) ferredoxin domain-containing protein</fullName>
    </submittedName>
    <submittedName>
        <fullName evidence="1">NADH dehydrogenase</fullName>
    </submittedName>
</protein>